<keyword evidence="3" id="KW-1185">Reference proteome</keyword>
<keyword evidence="1" id="KW-0732">Signal</keyword>
<protein>
    <recommendedName>
        <fullName evidence="4">PepSY domain-containing protein</fullName>
    </recommendedName>
</protein>
<evidence type="ECO:0000313" key="3">
    <source>
        <dbReference type="Proteomes" id="UP000265509"/>
    </source>
</evidence>
<reference evidence="2 3" key="1">
    <citation type="submission" date="2018-07" db="EMBL/GenBank/DDBJ databases">
        <title>Halioglobus sp. genome submission.</title>
        <authorList>
            <person name="Ye M.-Q."/>
            <person name="Du Z.-J."/>
        </authorList>
    </citation>
    <scope>NUCLEOTIDE SEQUENCE [LARGE SCALE GENOMIC DNA]</scope>
    <source>
        <strain evidence="2 3">U0301</strain>
    </source>
</reference>
<evidence type="ECO:0008006" key="4">
    <source>
        <dbReference type="Google" id="ProtNLM"/>
    </source>
</evidence>
<evidence type="ECO:0000313" key="2">
    <source>
        <dbReference type="EMBL" id="RLQ21733.1"/>
    </source>
</evidence>
<feature type="signal peptide" evidence="1">
    <location>
        <begin position="1"/>
        <end position="24"/>
    </location>
</feature>
<accession>A0A3L7E019</accession>
<evidence type="ECO:0000256" key="1">
    <source>
        <dbReference type="SAM" id="SignalP"/>
    </source>
</evidence>
<proteinExistence type="predicted"/>
<dbReference type="OrthoDB" id="6384217at2"/>
<feature type="chain" id="PRO_5017975807" description="PepSY domain-containing protein" evidence="1">
    <location>
        <begin position="25"/>
        <end position="189"/>
    </location>
</feature>
<dbReference type="AlphaFoldDB" id="A0A3L7E019"/>
<organism evidence="2 3">
    <name type="scientific">Seongchinamella sediminis</name>
    <dbReference type="NCBI Taxonomy" id="2283635"/>
    <lineage>
        <taxon>Bacteria</taxon>
        <taxon>Pseudomonadati</taxon>
        <taxon>Pseudomonadota</taxon>
        <taxon>Gammaproteobacteria</taxon>
        <taxon>Cellvibrionales</taxon>
        <taxon>Halieaceae</taxon>
        <taxon>Seongchinamella</taxon>
    </lineage>
</organism>
<sequence length="189" mass="20617">MNRFSMGICTLAAAIVAAPLLATAGNDLEEAAVALYAIDRSGVTVEKALTQVEATVGGIAYEYELEDEDGQLYHEIKVMDLEAGTRHKLRIAVADGAISEEKEKRSCGLVCRDDEVLAARALKDSGYSLRKGIADSKRGEQQLLEEAEVELERGVRYIKLEWVGPQGERDHLIDIDSSQAIPTLTSPDR</sequence>
<dbReference type="RefSeq" id="WP_117954310.1">
    <property type="nucleotide sequence ID" value="NZ_QRAN01000010.1"/>
</dbReference>
<comment type="caution">
    <text evidence="2">The sequence shown here is derived from an EMBL/GenBank/DDBJ whole genome shotgun (WGS) entry which is preliminary data.</text>
</comment>
<dbReference type="Proteomes" id="UP000265509">
    <property type="component" value="Unassembled WGS sequence"/>
</dbReference>
<name>A0A3L7E019_9GAMM</name>
<gene>
    <name evidence="2" type="ORF">DWB85_10605</name>
</gene>
<dbReference type="Gene3D" id="3.10.450.40">
    <property type="match status" value="1"/>
</dbReference>
<dbReference type="EMBL" id="QRAN01000010">
    <property type="protein sequence ID" value="RLQ21733.1"/>
    <property type="molecule type" value="Genomic_DNA"/>
</dbReference>